<keyword evidence="1" id="KW-0479">Metal-binding</keyword>
<accession>A0A6B0V8F0</accession>
<feature type="region of interest" description="Disordered" evidence="2">
    <location>
        <begin position="263"/>
        <end position="299"/>
    </location>
</feature>
<reference evidence="4" key="1">
    <citation type="submission" date="2019-12" db="EMBL/GenBank/DDBJ databases">
        <title>An insight into the sialome of adult female Ixodes ricinus ticks feeding for 6 days.</title>
        <authorList>
            <person name="Perner J."/>
            <person name="Ribeiro J.M.C."/>
        </authorList>
    </citation>
    <scope>NUCLEOTIDE SEQUENCE</scope>
    <source>
        <strain evidence="4">Semi-engorged</strain>
        <tissue evidence="4">Salivary glands</tissue>
    </source>
</reference>
<dbReference type="EMBL" id="GIFC01015893">
    <property type="protein sequence ID" value="MXU97976.1"/>
    <property type="molecule type" value="Transcribed_RNA"/>
</dbReference>
<dbReference type="Gene3D" id="4.10.60.10">
    <property type="entry name" value="Zinc finger, CCHC-type"/>
    <property type="match status" value="1"/>
</dbReference>
<sequence>MANSVGAGVLALGAMVPSFTGDGAGPTPSEFLEVLGQVSQMGGWNDEQRIGMAKCKMVGKAYSFAWHNEQMKAVKTYAAFKELVLKRYDNEPDSVKLDKFLTARQEANEDVRGFASRLRGLGVKTLRRHEGADAEQVDAAAQSMLLRQLLFRFVNGLRDPVRRFVLSSDPATFEEAVEVAAKEERNERLVASSSTVRALEKREEQKEVVELSQRMDRLEMLLAESIAWQKTAHEQKFSHDMAGRARMRCWYCNRVGHRSRDCRLKAETERETPSSDGRPRFKPRAPEETLPKESNHSGN</sequence>
<dbReference type="InterPro" id="IPR001878">
    <property type="entry name" value="Znf_CCHC"/>
</dbReference>
<evidence type="ECO:0000256" key="1">
    <source>
        <dbReference type="PROSITE-ProRule" id="PRU00047"/>
    </source>
</evidence>
<dbReference type="PROSITE" id="PS50158">
    <property type="entry name" value="ZF_CCHC"/>
    <property type="match status" value="1"/>
</dbReference>
<dbReference type="SUPFAM" id="SSF57756">
    <property type="entry name" value="Retrovirus zinc finger-like domains"/>
    <property type="match status" value="1"/>
</dbReference>
<organism evidence="4">
    <name type="scientific">Ixodes ricinus</name>
    <name type="common">Common tick</name>
    <name type="synonym">Acarus ricinus</name>
    <dbReference type="NCBI Taxonomy" id="34613"/>
    <lineage>
        <taxon>Eukaryota</taxon>
        <taxon>Metazoa</taxon>
        <taxon>Ecdysozoa</taxon>
        <taxon>Arthropoda</taxon>
        <taxon>Chelicerata</taxon>
        <taxon>Arachnida</taxon>
        <taxon>Acari</taxon>
        <taxon>Parasitiformes</taxon>
        <taxon>Ixodida</taxon>
        <taxon>Ixodoidea</taxon>
        <taxon>Ixodidae</taxon>
        <taxon>Ixodinae</taxon>
        <taxon>Ixodes</taxon>
    </lineage>
</organism>
<dbReference type="Pfam" id="PF00098">
    <property type="entry name" value="zf-CCHC"/>
    <property type="match status" value="1"/>
</dbReference>
<dbReference type="SMART" id="SM00343">
    <property type="entry name" value="ZnF_C2HC"/>
    <property type="match status" value="1"/>
</dbReference>
<evidence type="ECO:0000259" key="3">
    <source>
        <dbReference type="PROSITE" id="PS50158"/>
    </source>
</evidence>
<dbReference type="AlphaFoldDB" id="A0A6B0V8F0"/>
<evidence type="ECO:0000313" key="4">
    <source>
        <dbReference type="EMBL" id="MXU97976.1"/>
    </source>
</evidence>
<keyword evidence="1" id="KW-0863">Zinc-finger</keyword>
<dbReference type="PANTHER" id="PTHR33223">
    <property type="entry name" value="CCHC-TYPE DOMAIN-CONTAINING PROTEIN"/>
    <property type="match status" value="1"/>
</dbReference>
<dbReference type="InterPro" id="IPR036875">
    <property type="entry name" value="Znf_CCHC_sf"/>
</dbReference>
<protein>
    <recommendedName>
        <fullName evidence="3">CCHC-type domain-containing protein</fullName>
    </recommendedName>
</protein>
<dbReference type="GO" id="GO:0003676">
    <property type="term" value="F:nucleic acid binding"/>
    <property type="evidence" value="ECO:0007669"/>
    <property type="project" value="InterPro"/>
</dbReference>
<dbReference type="PANTHER" id="PTHR33223:SF6">
    <property type="entry name" value="CCHC-TYPE DOMAIN-CONTAINING PROTEIN"/>
    <property type="match status" value="1"/>
</dbReference>
<name>A0A6B0V8F0_IXORI</name>
<proteinExistence type="predicted"/>
<dbReference type="GO" id="GO:0008270">
    <property type="term" value="F:zinc ion binding"/>
    <property type="evidence" value="ECO:0007669"/>
    <property type="project" value="UniProtKB-KW"/>
</dbReference>
<keyword evidence="1" id="KW-0862">Zinc</keyword>
<feature type="domain" description="CCHC-type" evidence="3">
    <location>
        <begin position="248"/>
        <end position="263"/>
    </location>
</feature>
<evidence type="ECO:0000256" key="2">
    <source>
        <dbReference type="SAM" id="MobiDB-lite"/>
    </source>
</evidence>